<dbReference type="EMBL" id="LNYZ01000001">
    <property type="protein sequence ID" value="KTD80827.1"/>
    <property type="molecule type" value="Genomic_DNA"/>
</dbReference>
<feature type="chain" id="PRO_5017077376" evidence="1">
    <location>
        <begin position="21"/>
        <end position="245"/>
    </location>
</feature>
<dbReference type="RefSeq" id="WP_238585337.1">
    <property type="nucleotide sequence ID" value="NZ_CAAAIO010000002.1"/>
</dbReference>
<dbReference type="AlphaFoldDB" id="A0A378L9H5"/>
<sequence length="245" mass="27277">MKRTALFCLFLICNIVTVSAFALNNPDLKSYKYTFSKKENFQVSFADYPKGQEKFFELGFKNGVTLPHEINTPLHGLKISGNNHSDDLFMYAYKKVKGLKPNTTYHVSFTLEFASNAAEGSLGTGGSAGDSVYVKIGAVTDEPQRRLDSSDYYRIDLDKGNQALDGKDMITIGTVGVDTQNPTYRLKTLPYLPDEEMQAKLANYTVMTNHKGEAWLVLGTDSGFESTTTIFYTNLLVTFKESVSD</sequence>
<dbReference type="EMBL" id="UGOY01000001">
    <property type="protein sequence ID" value="STY23486.1"/>
    <property type="molecule type" value="Genomic_DNA"/>
</dbReference>
<organism evidence="3 5">
    <name type="scientific">Legionella steigerwaltii</name>
    <dbReference type="NCBI Taxonomy" id="460"/>
    <lineage>
        <taxon>Bacteria</taxon>
        <taxon>Pseudomonadati</taxon>
        <taxon>Pseudomonadota</taxon>
        <taxon>Gammaproteobacteria</taxon>
        <taxon>Legionellales</taxon>
        <taxon>Legionellaceae</taxon>
        <taxon>Legionella</taxon>
    </lineage>
</organism>
<gene>
    <name evidence="2" type="ORF">Lstg_0054</name>
    <name evidence="3" type="ORF">NCTC11991_02094</name>
</gene>
<evidence type="ECO:0000313" key="2">
    <source>
        <dbReference type="EMBL" id="KTD80827.1"/>
    </source>
</evidence>
<keyword evidence="1" id="KW-0732">Signal</keyword>
<keyword evidence="4" id="KW-1185">Reference proteome</keyword>
<reference evidence="2 4" key="1">
    <citation type="submission" date="2015-11" db="EMBL/GenBank/DDBJ databases">
        <title>Genomic analysis of 38 Legionella species identifies large and diverse effector repertoires.</title>
        <authorList>
            <person name="Burstein D."/>
            <person name="Amaro F."/>
            <person name="Zusman T."/>
            <person name="Lifshitz Z."/>
            <person name="Cohen O."/>
            <person name="Gilbert J.A."/>
            <person name="Pupko T."/>
            <person name="Shuman H.A."/>
            <person name="Segal G."/>
        </authorList>
    </citation>
    <scope>NUCLEOTIDE SEQUENCE [LARGE SCALE GENOMIC DNA]</scope>
    <source>
        <strain evidence="2 4">SC-18-C9</strain>
    </source>
</reference>
<evidence type="ECO:0000313" key="3">
    <source>
        <dbReference type="EMBL" id="STY23486.1"/>
    </source>
</evidence>
<dbReference type="Proteomes" id="UP000255110">
    <property type="component" value="Unassembled WGS sequence"/>
</dbReference>
<reference evidence="3 5" key="2">
    <citation type="submission" date="2018-06" db="EMBL/GenBank/DDBJ databases">
        <authorList>
            <consortium name="Pathogen Informatics"/>
            <person name="Doyle S."/>
        </authorList>
    </citation>
    <scope>NUCLEOTIDE SEQUENCE [LARGE SCALE GENOMIC DNA]</scope>
    <source>
        <strain evidence="3 5">NCTC11991</strain>
    </source>
</reference>
<evidence type="ECO:0000313" key="4">
    <source>
        <dbReference type="Proteomes" id="UP000054820"/>
    </source>
</evidence>
<evidence type="ECO:0000313" key="5">
    <source>
        <dbReference type="Proteomes" id="UP000255110"/>
    </source>
</evidence>
<dbReference type="STRING" id="460.Lstg_0054"/>
<protein>
    <submittedName>
        <fullName evidence="3">Uncharacterized protein</fullName>
    </submittedName>
</protein>
<evidence type="ECO:0000256" key="1">
    <source>
        <dbReference type="SAM" id="SignalP"/>
    </source>
</evidence>
<proteinExistence type="predicted"/>
<accession>A0A378L9H5</accession>
<dbReference type="Proteomes" id="UP000054820">
    <property type="component" value="Unassembled WGS sequence"/>
</dbReference>
<feature type="signal peptide" evidence="1">
    <location>
        <begin position="1"/>
        <end position="20"/>
    </location>
</feature>
<name>A0A378L9H5_9GAMM</name>